<protein>
    <submittedName>
        <fullName evidence="3">Uncharacterized protein</fullName>
    </submittedName>
</protein>
<gene>
    <name evidence="3" type="ORF">UHOR_06526</name>
</gene>
<dbReference type="OMA" id="ERHKYRS"/>
<evidence type="ECO:0000313" key="3">
    <source>
        <dbReference type="EMBL" id="CCF48639.1"/>
    </source>
</evidence>
<feature type="region of interest" description="Disordered" evidence="2">
    <location>
        <begin position="34"/>
        <end position="70"/>
    </location>
</feature>
<evidence type="ECO:0000256" key="2">
    <source>
        <dbReference type="SAM" id="MobiDB-lite"/>
    </source>
</evidence>
<feature type="compositionally biased region" description="Acidic residues" evidence="2">
    <location>
        <begin position="338"/>
        <end position="349"/>
    </location>
</feature>
<organism evidence="3 4">
    <name type="scientific">Ustilago hordei</name>
    <name type="common">Barley covered smut fungus</name>
    <dbReference type="NCBI Taxonomy" id="120017"/>
    <lineage>
        <taxon>Eukaryota</taxon>
        <taxon>Fungi</taxon>
        <taxon>Dikarya</taxon>
        <taxon>Basidiomycota</taxon>
        <taxon>Ustilaginomycotina</taxon>
        <taxon>Ustilaginomycetes</taxon>
        <taxon>Ustilaginales</taxon>
        <taxon>Ustilaginaceae</taxon>
        <taxon>Ustilago</taxon>
    </lineage>
</organism>
<feature type="coiled-coil region" evidence="1">
    <location>
        <begin position="207"/>
        <end position="234"/>
    </location>
</feature>
<feature type="compositionally biased region" description="Acidic residues" evidence="2">
    <location>
        <begin position="47"/>
        <end position="56"/>
    </location>
</feature>
<reference evidence="3 4" key="1">
    <citation type="journal article" date="2012" name="Plant Cell">
        <title>Genome comparison of barley and maize smut fungi reveals targeted loss of RNA silencing components and species-specific presence of transposable elements.</title>
        <authorList>
            <person name="Laurie J.D."/>
            <person name="Ali S."/>
            <person name="Linning R."/>
            <person name="Mannhaupt G."/>
            <person name="Wong P."/>
            <person name="Gueldener U."/>
            <person name="Muensterkoetter M."/>
            <person name="Moore R."/>
            <person name="Kahmann R."/>
            <person name="Bakkeren G."/>
            <person name="Schirawski J."/>
        </authorList>
    </citation>
    <scope>NUCLEOTIDE SEQUENCE [LARGE SCALE GENOMIC DNA]</scope>
    <source>
        <strain evidence="4">Uh4875-4</strain>
    </source>
</reference>
<feature type="compositionally biased region" description="Low complexity" evidence="2">
    <location>
        <begin position="267"/>
        <end position="298"/>
    </location>
</feature>
<dbReference type="eggNOG" id="ENOG502RCRE">
    <property type="taxonomic scope" value="Eukaryota"/>
</dbReference>
<keyword evidence="1" id="KW-0175">Coiled coil</keyword>
<feature type="region of interest" description="Disordered" evidence="2">
    <location>
        <begin position="234"/>
        <end position="349"/>
    </location>
</feature>
<dbReference type="AlphaFoldDB" id="I2FNZ6"/>
<sequence>MNEPFRMLDGLTAIIQTDEAVIPRFVVASVYETPGSGDARRESSPANDEDDEEEESILSSHKTYHDDTNGETVASITGTWTVTVGCEKGWWSTSLDTQALQDLLGHPSVSTSKAPYPTRSDIKSFTERITSAYDRKSILFGGIRTKDPSSWGAVKLFLNPESDPVELKLHRLSQAAALDISTKLILTSSLSFPSAAIASFSSSAFETHQLRRKLESTQQALREERHKYRSLLAAPSAVNSRTGRRTVVGLGPSLPSVSQRTQSQMISSSPSSGSRSRGGVASSSSGVASSSSGVGPSSEDLASISGDNRKVGGSQRTLSLVNPTRVQRANPGENDGFIGDDDDDDDDEF</sequence>
<feature type="compositionally biased region" description="Polar residues" evidence="2">
    <location>
        <begin position="255"/>
        <end position="266"/>
    </location>
</feature>
<dbReference type="EMBL" id="CAGI01000136">
    <property type="protein sequence ID" value="CCF48639.1"/>
    <property type="molecule type" value="Genomic_DNA"/>
</dbReference>
<feature type="compositionally biased region" description="Polar residues" evidence="2">
    <location>
        <begin position="314"/>
        <end position="327"/>
    </location>
</feature>
<name>I2FNZ6_USTHO</name>
<accession>I2FNZ6</accession>
<comment type="caution">
    <text evidence="3">The sequence shown here is derived from an EMBL/GenBank/DDBJ whole genome shotgun (WGS) entry which is preliminary data.</text>
</comment>
<dbReference type="HOGENOM" id="CLU_852920_0_0_1"/>
<dbReference type="Proteomes" id="UP000006174">
    <property type="component" value="Unassembled WGS sequence"/>
</dbReference>
<keyword evidence="4" id="KW-1185">Reference proteome</keyword>
<evidence type="ECO:0000313" key="4">
    <source>
        <dbReference type="Proteomes" id="UP000006174"/>
    </source>
</evidence>
<evidence type="ECO:0000256" key="1">
    <source>
        <dbReference type="SAM" id="Coils"/>
    </source>
</evidence>
<proteinExistence type="predicted"/>